<dbReference type="InterPro" id="IPR036390">
    <property type="entry name" value="WH_DNA-bd_sf"/>
</dbReference>
<dbReference type="InterPro" id="IPR000835">
    <property type="entry name" value="HTH_MarR-typ"/>
</dbReference>
<dbReference type="InterPro" id="IPR023187">
    <property type="entry name" value="Tscrpt_reg_MarR-type_CS"/>
</dbReference>
<dbReference type="SUPFAM" id="SSF46785">
    <property type="entry name" value="Winged helix' DNA-binding domain"/>
    <property type="match status" value="1"/>
</dbReference>
<proteinExistence type="predicted"/>
<protein>
    <submittedName>
        <fullName evidence="5">MarR family transcriptional regulator</fullName>
    </submittedName>
</protein>
<evidence type="ECO:0000259" key="4">
    <source>
        <dbReference type="PROSITE" id="PS50995"/>
    </source>
</evidence>
<name>A0ABT2DGJ5_9BURK</name>
<comment type="caution">
    <text evidence="5">The sequence shown here is derived from an EMBL/GenBank/DDBJ whole genome shotgun (WGS) entry which is preliminary data.</text>
</comment>
<keyword evidence="3" id="KW-0804">Transcription</keyword>
<keyword evidence="2" id="KW-0238">DNA-binding</keyword>
<reference evidence="5 6" key="1">
    <citation type="submission" date="2022-08" db="EMBL/GenBank/DDBJ databases">
        <title>Reclassification of Massilia species as members of the genera Telluria, Duganella, Pseudoduganella, Mokoshia gen. nov. and Zemynaea gen. nov. using orthogonal and non-orthogonal genome-based approaches.</title>
        <authorList>
            <person name="Bowman J.P."/>
        </authorList>
    </citation>
    <scope>NUCLEOTIDE SEQUENCE [LARGE SCALE GENOMIC DNA]</scope>
    <source>
        <strain evidence="5 6">JCM 31605</strain>
    </source>
</reference>
<evidence type="ECO:0000256" key="1">
    <source>
        <dbReference type="ARBA" id="ARBA00023015"/>
    </source>
</evidence>
<dbReference type="Proteomes" id="UP001206126">
    <property type="component" value="Unassembled WGS sequence"/>
</dbReference>
<dbReference type="Pfam" id="PF12802">
    <property type="entry name" value="MarR_2"/>
    <property type="match status" value="1"/>
</dbReference>
<dbReference type="PROSITE" id="PS50995">
    <property type="entry name" value="HTH_MARR_2"/>
    <property type="match status" value="1"/>
</dbReference>
<evidence type="ECO:0000256" key="2">
    <source>
        <dbReference type="ARBA" id="ARBA00023125"/>
    </source>
</evidence>
<feature type="domain" description="HTH marR-type" evidence="4">
    <location>
        <begin position="6"/>
        <end position="145"/>
    </location>
</feature>
<evidence type="ECO:0000256" key="3">
    <source>
        <dbReference type="ARBA" id="ARBA00023163"/>
    </source>
</evidence>
<accession>A0ABT2DGJ5</accession>
<dbReference type="EMBL" id="JANUHB010000006">
    <property type="protein sequence ID" value="MCS0810451.1"/>
    <property type="molecule type" value="Genomic_DNA"/>
</dbReference>
<dbReference type="InterPro" id="IPR036388">
    <property type="entry name" value="WH-like_DNA-bd_sf"/>
</dbReference>
<evidence type="ECO:0000313" key="5">
    <source>
        <dbReference type="EMBL" id="MCS0810451.1"/>
    </source>
</evidence>
<evidence type="ECO:0000313" key="6">
    <source>
        <dbReference type="Proteomes" id="UP001206126"/>
    </source>
</evidence>
<keyword evidence="1" id="KW-0805">Transcription regulation</keyword>
<dbReference type="InterPro" id="IPR039422">
    <property type="entry name" value="MarR/SlyA-like"/>
</dbReference>
<dbReference type="RefSeq" id="WP_258824277.1">
    <property type="nucleotide sequence ID" value="NZ_JANUHB010000006.1"/>
</dbReference>
<dbReference type="PANTHER" id="PTHR33164">
    <property type="entry name" value="TRANSCRIPTIONAL REGULATOR, MARR FAMILY"/>
    <property type="match status" value="1"/>
</dbReference>
<dbReference type="PROSITE" id="PS01117">
    <property type="entry name" value="HTH_MARR_1"/>
    <property type="match status" value="1"/>
</dbReference>
<dbReference type="PANTHER" id="PTHR33164:SF95">
    <property type="entry name" value="TRANSCRIPTIONAL REGULATOR"/>
    <property type="match status" value="1"/>
</dbReference>
<sequence length="165" mass="17972">MPSAPIENLSQLYLRPGFMLRRAHQISVAIFEGSCARLGLSPAQYAVLVALHELPGSAQGQLGRVLGMNKVTVSQVVKVLEERGWVARTTGTGDRRCRQLVLTRSGKSTIRRAAGMVQQAYDTLMSPFDATERALFTQLLQKAVCELEPHARAALEPIAEQDGTA</sequence>
<dbReference type="Gene3D" id="1.10.10.10">
    <property type="entry name" value="Winged helix-like DNA-binding domain superfamily/Winged helix DNA-binding domain"/>
    <property type="match status" value="1"/>
</dbReference>
<keyword evidence="6" id="KW-1185">Reference proteome</keyword>
<gene>
    <name evidence="5" type="ORF">NX774_21235</name>
</gene>
<dbReference type="PRINTS" id="PR00598">
    <property type="entry name" value="HTHMARR"/>
</dbReference>
<organism evidence="5 6">
    <name type="scientific">Massilia agilis</name>
    <dbReference type="NCBI Taxonomy" id="1811226"/>
    <lineage>
        <taxon>Bacteria</taxon>
        <taxon>Pseudomonadati</taxon>
        <taxon>Pseudomonadota</taxon>
        <taxon>Betaproteobacteria</taxon>
        <taxon>Burkholderiales</taxon>
        <taxon>Oxalobacteraceae</taxon>
        <taxon>Telluria group</taxon>
        <taxon>Massilia</taxon>
    </lineage>
</organism>
<dbReference type="SMART" id="SM00347">
    <property type="entry name" value="HTH_MARR"/>
    <property type="match status" value="1"/>
</dbReference>